<keyword evidence="1" id="KW-1133">Transmembrane helix</keyword>
<dbReference type="EMBL" id="JBHUOS010000006">
    <property type="protein sequence ID" value="MFD2915483.1"/>
    <property type="molecule type" value="Genomic_DNA"/>
</dbReference>
<evidence type="ECO:0000313" key="3">
    <source>
        <dbReference type="Proteomes" id="UP001597548"/>
    </source>
</evidence>
<gene>
    <name evidence="2" type="ORF">ACFS29_07535</name>
</gene>
<feature type="transmembrane region" description="Helical" evidence="1">
    <location>
        <begin position="64"/>
        <end position="87"/>
    </location>
</feature>
<keyword evidence="3" id="KW-1185">Reference proteome</keyword>
<sequence>MTDLLKKYLLIKWWFPLLFFLISCLTLYLTIGWTNRIISEYFFWLTAVILFISTIWQFTDGKWYLSILQFSVLIVPTVAFAGLLILGQILNEKSEPREWTKNNMIGLIQEKTDLKLSENFKIITDSVQHTEGAFDSDYSYELIIEYQELEEIQIKEQIKNSVLFDTINTRYNPKSVWKIIDSKTDKGIWTYYNNGFEFLHCDNHKNRPEPFYFTIDTLKNKIELNLQHL</sequence>
<reference evidence="3" key="1">
    <citation type="journal article" date="2019" name="Int. J. Syst. Evol. Microbiol.">
        <title>The Global Catalogue of Microorganisms (GCM) 10K type strain sequencing project: providing services to taxonomists for standard genome sequencing and annotation.</title>
        <authorList>
            <consortium name="The Broad Institute Genomics Platform"/>
            <consortium name="The Broad Institute Genome Sequencing Center for Infectious Disease"/>
            <person name="Wu L."/>
            <person name="Ma J."/>
        </authorList>
    </citation>
    <scope>NUCLEOTIDE SEQUENCE [LARGE SCALE GENOMIC DNA]</scope>
    <source>
        <strain evidence="3">KCTC 32514</strain>
    </source>
</reference>
<keyword evidence="1" id="KW-0812">Transmembrane</keyword>
<dbReference type="PROSITE" id="PS51257">
    <property type="entry name" value="PROKAR_LIPOPROTEIN"/>
    <property type="match status" value="1"/>
</dbReference>
<accession>A0ABW5ZTZ0</accession>
<proteinExistence type="predicted"/>
<evidence type="ECO:0000313" key="2">
    <source>
        <dbReference type="EMBL" id="MFD2915483.1"/>
    </source>
</evidence>
<dbReference type="RefSeq" id="WP_194509990.1">
    <property type="nucleotide sequence ID" value="NZ_JADILU010000014.1"/>
</dbReference>
<keyword evidence="1" id="KW-0472">Membrane</keyword>
<feature type="transmembrane region" description="Helical" evidence="1">
    <location>
        <begin position="41"/>
        <end position="58"/>
    </location>
</feature>
<name>A0ABW5ZTZ0_9FLAO</name>
<feature type="transmembrane region" description="Helical" evidence="1">
    <location>
        <begin position="13"/>
        <end position="34"/>
    </location>
</feature>
<dbReference type="Proteomes" id="UP001597548">
    <property type="component" value="Unassembled WGS sequence"/>
</dbReference>
<protein>
    <submittedName>
        <fullName evidence="2">Uncharacterized protein</fullName>
    </submittedName>
</protein>
<organism evidence="2 3">
    <name type="scientific">Psychroserpens luteus</name>
    <dbReference type="NCBI Taxonomy" id="1434066"/>
    <lineage>
        <taxon>Bacteria</taxon>
        <taxon>Pseudomonadati</taxon>
        <taxon>Bacteroidota</taxon>
        <taxon>Flavobacteriia</taxon>
        <taxon>Flavobacteriales</taxon>
        <taxon>Flavobacteriaceae</taxon>
        <taxon>Psychroserpens</taxon>
    </lineage>
</organism>
<comment type="caution">
    <text evidence="2">The sequence shown here is derived from an EMBL/GenBank/DDBJ whole genome shotgun (WGS) entry which is preliminary data.</text>
</comment>
<evidence type="ECO:0000256" key="1">
    <source>
        <dbReference type="SAM" id="Phobius"/>
    </source>
</evidence>